<name>A0A150J3B3_9EURY</name>
<evidence type="ECO:0000313" key="1">
    <source>
        <dbReference type="EMBL" id="KYC51605.1"/>
    </source>
</evidence>
<dbReference type="EMBL" id="LNGC01000054">
    <property type="protein sequence ID" value="KYC51605.1"/>
    <property type="molecule type" value="Genomic_DNA"/>
</dbReference>
<proteinExistence type="predicted"/>
<reference evidence="1 2" key="1">
    <citation type="journal article" date="2016" name="ISME J.">
        <title>Chasing the elusive Euryarchaeota class WSA2: genomes reveal a uniquely fastidious methyl-reducing methanogen.</title>
        <authorList>
            <person name="Nobu M.K."/>
            <person name="Narihiro T."/>
            <person name="Kuroda K."/>
            <person name="Mei R."/>
            <person name="Liu W.T."/>
        </authorList>
    </citation>
    <scope>NUCLEOTIDE SEQUENCE [LARGE SCALE GENOMIC DNA]</scope>
    <source>
        <strain evidence="1">U1lsi0528_Bin055</strain>
    </source>
</reference>
<accession>A0A150J3B3</accession>
<evidence type="ECO:0000313" key="2">
    <source>
        <dbReference type="Proteomes" id="UP000075398"/>
    </source>
</evidence>
<dbReference type="AlphaFoldDB" id="A0A150J3B3"/>
<dbReference type="Proteomes" id="UP000075398">
    <property type="component" value="Unassembled WGS sequence"/>
</dbReference>
<gene>
    <name evidence="1" type="ORF">AMQ22_01265</name>
</gene>
<sequence>MRYNYLIIFLFVLFFIELPLAYIYFSGQEKAIEKTVKEIEFKQDIFISRDNPKYLTVPLESRIIHYISLSSSSKINISLTDLDGFLQWQEDPDSLKPIEYFYQVDKMNFPFVPKETKTYYIIFETDPLLSINASVNIEISRDFKEVIREDILNTIEPILQGTSVITVLLFILSILPKGGLSKKKLEKTFFVLSEEAKSHDISYLQEFRGFSEKEINVLSIMTSKGRVTEKEIPKLFDIPTFYKLYKMGFIEKVTEL</sequence>
<protein>
    <submittedName>
        <fullName evidence="1">Uncharacterized protein</fullName>
    </submittedName>
</protein>
<comment type="caution">
    <text evidence="1">The sequence shown here is derived from an EMBL/GenBank/DDBJ whole genome shotgun (WGS) entry which is preliminary data.</text>
</comment>
<organism evidence="1 2">
    <name type="scientific">Candidatus Methanofastidiosum methylothiophilum</name>
    <dbReference type="NCBI Taxonomy" id="1705564"/>
    <lineage>
        <taxon>Archaea</taxon>
        <taxon>Methanobacteriati</taxon>
        <taxon>Methanobacteriota</taxon>
        <taxon>Stenosarchaea group</taxon>
        <taxon>Candidatus Methanofastidiosia</taxon>
        <taxon>Candidatus Methanofastidiosales</taxon>
        <taxon>Candidatus Methanofastidiosaceae</taxon>
        <taxon>Candidatus Methanofastidiosum</taxon>
    </lineage>
</organism>